<organism evidence="1 2">
    <name type="scientific">Kineococcus glutinatus</name>
    <dbReference type="NCBI Taxonomy" id="1070872"/>
    <lineage>
        <taxon>Bacteria</taxon>
        <taxon>Bacillati</taxon>
        <taxon>Actinomycetota</taxon>
        <taxon>Actinomycetes</taxon>
        <taxon>Kineosporiales</taxon>
        <taxon>Kineosporiaceae</taxon>
        <taxon>Kineococcus</taxon>
    </lineage>
</organism>
<gene>
    <name evidence="1" type="ORF">GCM10023225_23550</name>
</gene>
<proteinExistence type="predicted"/>
<keyword evidence="2" id="KW-1185">Reference proteome</keyword>
<reference evidence="2" key="1">
    <citation type="journal article" date="2019" name="Int. J. Syst. Evol. Microbiol.">
        <title>The Global Catalogue of Microorganisms (GCM) 10K type strain sequencing project: providing services to taxonomists for standard genome sequencing and annotation.</title>
        <authorList>
            <consortium name="The Broad Institute Genomics Platform"/>
            <consortium name="The Broad Institute Genome Sequencing Center for Infectious Disease"/>
            <person name="Wu L."/>
            <person name="Ma J."/>
        </authorList>
    </citation>
    <scope>NUCLEOTIDE SEQUENCE [LARGE SCALE GENOMIC DNA]</scope>
    <source>
        <strain evidence="2">JCM 18126</strain>
    </source>
</reference>
<name>A0ABP9I0K6_9ACTN</name>
<sequence length="230" mass="23795">MNGGSARRVHARRVEPEGVKALDMQVSHLARGRRGPQVLGRTARASTSTAVLGGGTSFNVERAESAGTARMWPASRETSLKVTNHPTGVIRMAAGLTPRDPPPRLRAPRPRAAYSRTVAVSSRCTHDPVPVAVPAATSALPERAPGPADDVVHIGCCDALLAAATDGPLYALCGVDCREQQIHIALPDGAEVCPLCAQRAGAAAERAAATGADACDLVCPNRTFGGWDGA</sequence>
<protein>
    <submittedName>
        <fullName evidence="1">Uncharacterized protein</fullName>
    </submittedName>
</protein>
<accession>A0ABP9I0K6</accession>
<evidence type="ECO:0000313" key="1">
    <source>
        <dbReference type="EMBL" id="GAA4983507.1"/>
    </source>
</evidence>
<dbReference type="Proteomes" id="UP001501195">
    <property type="component" value="Unassembled WGS sequence"/>
</dbReference>
<evidence type="ECO:0000313" key="2">
    <source>
        <dbReference type="Proteomes" id="UP001501195"/>
    </source>
</evidence>
<dbReference type="EMBL" id="BAABIL010000359">
    <property type="protein sequence ID" value="GAA4983507.1"/>
    <property type="molecule type" value="Genomic_DNA"/>
</dbReference>
<comment type="caution">
    <text evidence="1">The sequence shown here is derived from an EMBL/GenBank/DDBJ whole genome shotgun (WGS) entry which is preliminary data.</text>
</comment>